<organism evidence="2 3">
    <name type="scientific">Blastomonas natatoria</name>
    <dbReference type="NCBI Taxonomy" id="34015"/>
    <lineage>
        <taxon>Bacteria</taxon>
        <taxon>Pseudomonadati</taxon>
        <taxon>Pseudomonadota</taxon>
        <taxon>Alphaproteobacteria</taxon>
        <taxon>Sphingomonadales</taxon>
        <taxon>Sphingomonadaceae</taxon>
        <taxon>Blastomonas</taxon>
    </lineage>
</organism>
<accession>A0A2V3VMR7</accession>
<proteinExistence type="predicted"/>
<dbReference type="InterPro" id="IPR011051">
    <property type="entry name" value="RmlC_Cupin_sf"/>
</dbReference>
<dbReference type="Gene3D" id="2.60.120.10">
    <property type="entry name" value="Jelly Rolls"/>
    <property type="match status" value="1"/>
</dbReference>
<dbReference type="RefSeq" id="WP_110297981.1">
    <property type="nucleotide sequence ID" value="NZ_QJJM01000003.1"/>
</dbReference>
<keyword evidence="3" id="KW-1185">Reference proteome</keyword>
<evidence type="ECO:0000313" key="3">
    <source>
        <dbReference type="Proteomes" id="UP000248014"/>
    </source>
</evidence>
<dbReference type="InterPro" id="IPR014710">
    <property type="entry name" value="RmlC-like_jellyroll"/>
</dbReference>
<dbReference type="AlphaFoldDB" id="A0A2V3VMR7"/>
<gene>
    <name evidence="2" type="ORF">C7451_1034</name>
</gene>
<reference evidence="2 3" key="1">
    <citation type="submission" date="2018-05" db="EMBL/GenBank/DDBJ databases">
        <title>Genomic Encyclopedia of Type Strains, Phase IV (KMG-IV): sequencing the most valuable type-strain genomes for metagenomic binning, comparative biology and taxonomic classification.</title>
        <authorList>
            <person name="Goeker M."/>
        </authorList>
    </citation>
    <scope>NUCLEOTIDE SEQUENCE [LARGE SCALE GENOMIC DNA]</scope>
    <source>
        <strain evidence="2 3">DSM 3183</strain>
    </source>
</reference>
<evidence type="ECO:0000259" key="1">
    <source>
        <dbReference type="Pfam" id="PF07883"/>
    </source>
</evidence>
<dbReference type="Proteomes" id="UP000248014">
    <property type="component" value="Unassembled WGS sequence"/>
</dbReference>
<dbReference type="InterPro" id="IPR013096">
    <property type="entry name" value="Cupin_2"/>
</dbReference>
<name>A0A2V3VMR7_9SPHN</name>
<dbReference type="Pfam" id="PF07883">
    <property type="entry name" value="Cupin_2"/>
    <property type="match status" value="1"/>
</dbReference>
<protein>
    <recommendedName>
        <fullName evidence="1">Cupin type-2 domain-containing protein</fullName>
    </recommendedName>
</protein>
<feature type="domain" description="Cupin type-2" evidence="1">
    <location>
        <begin position="60"/>
        <end position="120"/>
    </location>
</feature>
<dbReference type="EMBL" id="QJJM01000003">
    <property type="protein sequence ID" value="PXW77899.1"/>
    <property type="molecule type" value="Genomic_DNA"/>
</dbReference>
<comment type="caution">
    <text evidence="2">The sequence shown here is derived from an EMBL/GenBank/DDBJ whole genome shotgun (WGS) entry which is preliminary data.</text>
</comment>
<evidence type="ECO:0000313" key="2">
    <source>
        <dbReference type="EMBL" id="PXW77899.1"/>
    </source>
</evidence>
<dbReference type="OrthoDB" id="512358at2"/>
<sequence>MTVHSIHTAPVHLGLDARALPQSAMTGMQWYADYEARTASDGAEGRLVSQFTFNEPWTMWEMHPNGDEMVLCLAGHMTLHQEAADGSVRTLELGPGDYAINPPGVWHTADVAGEATALFITAGMGTVHRAR</sequence>
<dbReference type="SUPFAM" id="SSF51182">
    <property type="entry name" value="RmlC-like cupins"/>
    <property type="match status" value="1"/>
</dbReference>